<comment type="caution">
    <text evidence="2">The sequence shown here is derived from an EMBL/GenBank/DDBJ whole genome shotgun (WGS) entry which is preliminary data.</text>
</comment>
<gene>
    <name evidence="2" type="ORF">PG996_007228</name>
</gene>
<proteinExistence type="predicted"/>
<protein>
    <submittedName>
        <fullName evidence="2">Uncharacterized protein</fullName>
    </submittedName>
</protein>
<dbReference type="Proteomes" id="UP001446871">
    <property type="component" value="Unassembled WGS sequence"/>
</dbReference>
<evidence type="ECO:0000256" key="1">
    <source>
        <dbReference type="SAM" id="MobiDB-lite"/>
    </source>
</evidence>
<feature type="compositionally biased region" description="Polar residues" evidence="1">
    <location>
        <begin position="15"/>
        <end position="27"/>
    </location>
</feature>
<dbReference type="EMBL" id="JAQQWM010000004">
    <property type="protein sequence ID" value="KAK8068116.1"/>
    <property type="molecule type" value="Genomic_DNA"/>
</dbReference>
<name>A0ABR1VA84_9PEZI</name>
<keyword evidence="3" id="KW-1185">Reference proteome</keyword>
<reference evidence="2 3" key="1">
    <citation type="submission" date="2023-01" db="EMBL/GenBank/DDBJ databases">
        <title>Analysis of 21 Apiospora genomes using comparative genomics revels a genus with tremendous synthesis potential of carbohydrate active enzymes and secondary metabolites.</title>
        <authorList>
            <person name="Sorensen T."/>
        </authorList>
    </citation>
    <scope>NUCLEOTIDE SEQUENCE [LARGE SCALE GENOMIC DNA]</scope>
    <source>
        <strain evidence="2 3">CBS 83171</strain>
    </source>
</reference>
<evidence type="ECO:0000313" key="2">
    <source>
        <dbReference type="EMBL" id="KAK8068116.1"/>
    </source>
</evidence>
<accession>A0ABR1VA84</accession>
<evidence type="ECO:0000313" key="3">
    <source>
        <dbReference type="Proteomes" id="UP001446871"/>
    </source>
</evidence>
<organism evidence="2 3">
    <name type="scientific">Apiospora saccharicola</name>
    <dbReference type="NCBI Taxonomy" id="335842"/>
    <lineage>
        <taxon>Eukaryota</taxon>
        <taxon>Fungi</taxon>
        <taxon>Dikarya</taxon>
        <taxon>Ascomycota</taxon>
        <taxon>Pezizomycotina</taxon>
        <taxon>Sordariomycetes</taxon>
        <taxon>Xylariomycetidae</taxon>
        <taxon>Amphisphaeriales</taxon>
        <taxon>Apiosporaceae</taxon>
        <taxon>Apiospora</taxon>
    </lineage>
</organism>
<sequence length="126" mass="13826">MAFRPSPALLFRNPNPLSSFCPTSLPQKGTPKGNRYRVHTSSKPDEGNNGGPGGQSSNGKKHSTSELFDNVKLGGRFPKAEWLVYGCTFLACLDYFGLIELPPLIEIQFPQEPEEPKNSGDETDTQ</sequence>
<feature type="region of interest" description="Disordered" evidence="1">
    <location>
        <begin position="1"/>
        <end position="65"/>
    </location>
</feature>